<dbReference type="Pfam" id="PF00170">
    <property type="entry name" value="bZIP_1"/>
    <property type="match status" value="1"/>
</dbReference>
<dbReference type="CDD" id="cd14687">
    <property type="entry name" value="bZIP_ATF2"/>
    <property type="match status" value="1"/>
</dbReference>
<dbReference type="EMBL" id="MU003705">
    <property type="protein sequence ID" value="KAF2807415.1"/>
    <property type="molecule type" value="Genomic_DNA"/>
</dbReference>
<evidence type="ECO:0000313" key="8">
    <source>
        <dbReference type="Proteomes" id="UP000504636"/>
    </source>
</evidence>
<feature type="domain" description="BZIP" evidence="6">
    <location>
        <begin position="201"/>
        <end position="264"/>
    </location>
</feature>
<feature type="compositionally biased region" description="Polar residues" evidence="5">
    <location>
        <begin position="30"/>
        <end position="42"/>
    </location>
</feature>
<dbReference type="GeneID" id="54469797"/>
<keyword evidence="4" id="KW-0539">Nucleus</keyword>
<dbReference type="PROSITE" id="PS50217">
    <property type="entry name" value="BZIP"/>
    <property type="match status" value="1"/>
</dbReference>
<feature type="compositionally biased region" description="Basic and acidic residues" evidence="5">
    <location>
        <begin position="43"/>
        <end position="57"/>
    </location>
</feature>
<comment type="subcellular location">
    <subcellularLocation>
        <location evidence="1">Nucleus</location>
    </subcellularLocation>
</comment>
<dbReference type="PANTHER" id="PTHR19304">
    <property type="entry name" value="CYCLIC-AMP RESPONSE ELEMENT BINDING PROTEIN"/>
    <property type="match status" value="1"/>
</dbReference>
<evidence type="ECO:0000313" key="9">
    <source>
        <dbReference type="RefSeq" id="XP_033574379.1"/>
    </source>
</evidence>
<dbReference type="InterPro" id="IPR046347">
    <property type="entry name" value="bZIP_sf"/>
</dbReference>
<dbReference type="AlphaFoldDB" id="A0A6A6YHC7"/>
<evidence type="ECO:0000256" key="4">
    <source>
        <dbReference type="ARBA" id="ARBA00023242"/>
    </source>
</evidence>
<evidence type="ECO:0000256" key="5">
    <source>
        <dbReference type="SAM" id="MobiDB-lite"/>
    </source>
</evidence>
<dbReference type="GO" id="GO:0005634">
    <property type="term" value="C:nucleus"/>
    <property type="evidence" value="ECO:0007669"/>
    <property type="project" value="UniProtKB-SubCell"/>
</dbReference>
<proteinExistence type="predicted"/>
<keyword evidence="8" id="KW-1185">Reference proteome</keyword>
<feature type="region of interest" description="Disordered" evidence="5">
    <location>
        <begin position="334"/>
        <end position="363"/>
    </location>
</feature>
<dbReference type="RefSeq" id="XP_033574379.1">
    <property type="nucleotide sequence ID" value="XM_033728904.1"/>
</dbReference>
<dbReference type="SUPFAM" id="SSF57959">
    <property type="entry name" value="Leucine zipper domain"/>
    <property type="match status" value="1"/>
</dbReference>
<dbReference type="GO" id="GO:0003700">
    <property type="term" value="F:DNA-binding transcription factor activity"/>
    <property type="evidence" value="ECO:0007669"/>
    <property type="project" value="InterPro"/>
</dbReference>
<dbReference type="Gene3D" id="1.20.5.170">
    <property type="match status" value="1"/>
</dbReference>
<keyword evidence="2" id="KW-0805">Transcription regulation</keyword>
<organism evidence="7">
    <name type="scientific">Mytilinidion resinicola</name>
    <dbReference type="NCBI Taxonomy" id="574789"/>
    <lineage>
        <taxon>Eukaryota</taxon>
        <taxon>Fungi</taxon>
        <taxon>Dikarya</taxon>
        <taxon>Ascomycota</taxon>
        <taxon>Pezizomycotina</taxon>
        <taxon>Dothideomycetes</taxon>
        <taxon>Pleosporomycetidae</taxon>
        <taxon>Mytilinidiales</taxon>
        <taxon>Mytilinidiaceae</taxon>
        <taxon>Mytilinidion</taxon>
    </lineage>
</organism>
<accession>A0A6A6YHC7</accession>
<dbReference type="SMART" id="SM00338">
    <property type="entry name" value="BRLZ"/>
    <property type="match status" value="1"/>
</dbReference>
<feature type="compositionally biased region" description="Basic residues" evidence="5">
    <location>
        <begin position="188"/>
        <end position="199"/>
    </location>
</feature>
<feature type="compositionally biased region" description="Low complexity" evidence="5">
    <location>
        <begin position="100"/>
        <end position="114"/>
    </location>
</feature>
<evidence type="ECO:0000259" key="6">
    <source>
        <dbReference type="PROSITE" id="PS50217"/>
    </source>
</evidence>
<reference evidence="7 9" key="1">
    <citation type="journal article" date="2020" name="Stud. Mycol.">
        <title>101 Dothideomycetes genomes: a test case for predicting lifestyles and emergence of pathogens.</title>
        <authorList>
            <person name="Haridas S."/>
            <person name="Albert R."/>
            <person name="Binder M."/>
            <person name="Bloem J."/>
            <person name="Labutti K."/>
            <person name="Salamov A."/>
            <person name="Andreopoulos B."/>
            <person name="Baker S."/>
            <person name="Barry K."/>
            <person name="Bills G."/>
            <person name="Bluhm B."/>
            <person name="Cannon C."/>
            <person name="Castanera R."/>
            <person name="Culley D."/>
            <person name="Daum C."/>
            <person name="Ezra D."/>
            <person name="Gonzalez J."/>
            <person name="Henrissat B."/>
            <person name="Kuo A."/>
            <person name="Liang C."/>
            <person name="Lipzen A."/>
            <person name="Lutzoni F."/>
            <person name="Magnuson J."/>
            <person name="Mondo S."/>
            <person name="Nolan M."/>
            <person name="Ohm R."/>
            <person name="Pangilinan J."/>
            <person name="Park H.-J."/>
            <person name="Ramirez L."/>
            <person name="Alfaro M."/>
            <person name="Sun H."/>
            <person name="Tritt A."/>
            <person name="Yoshinaga Y."/>
            <person name="Zwiers L.-H."/>
            <person name="Turgeon B."/>
            <person name="Goodwin S."/>
            <person name="Spatafora J."/>
            <person name="Crous P."/>
            <person name="Grigoriev I."/>
        </authorList>
    </citation>
    <scope>NUCLEOTIDE SEQUENCE</scope>
    <source>
        <strain evidence="7 9">CBS 304.34</strain>
    </source>
</reference>
<feature type="compositionally biased region" description="Polar residues" evidence="5">
    <location>
        <begin position="344"/>
        <end position="363"/>
    </location>
</feature>
<evidence type="ECO:0000313" key="7">
    <source>
        <dbReference type="EMBL" id="KAF2807415.1"/>
    </source>
</evidence>
<dbReference type="Proteomes" id="UP000504636">
    <property type="component" value="Unplaced"/>
</dbReference>
<feature type="region of interest" description="Disordered" evidence="5">
    <location>
        <begin position="1"/>
        <end position="167"/>
    </location>
</feature>
<reference evidence="9" key="3">
    <citation type="submission" date="2025-04" db="UniProtKB">
        <authorList>
            <consortium name="RefSeq"/>
        </authorList>
    </citation>
    <scope>IDENTIFICATION</scope>
    <source>
        <strain evidence="9">CBS 304.34</strain>
    </source>
</reference>
<evidence type="ECO:0000256" key="2">
    <source>
        <dbReference type="ARBA" id="ARBA00023015"/>
    </source>
</evidence>
<gene>
    <name evidence="7 9" type="ORF">BDZ99DRAFT_79779</name>
</gene>
<keyword evidence="3" id="KW-0804">Transcription</keyword>
<feature type="region of interest" description="Disordered" evidence="5">
    <location>
        <begin position="179"/>
        <end position="204"/>
    </location>
</feature>
<protein>
    <recommendedName>
        <fullName evidence="6">BZIP domain-containing protein</fullName>
    </recommendedName>
</protein>
<sequence length="363" mass="40354">MAMAFPTSDEWTMGPFDSPFDMYADKHSSLLVNGQFTPQYTPHSDHQSPGHHSDRSDSLPLEQMSGYWDIPGSRHDSMGTMDPSTCQASPERIPTQDKTPSTSAALPSAPAHSSQQDTKPATRPRKRAATVKTESTAPTLRRDRKQSSRIEIDGEETPANDNFPAVPSRSLSTVFQAIDSAAQSPPSLRRKGSKGKRSKGPQSQEIKLEMNRLAAQKCREKKKRQHQTLQTTFEALATEQRDLDNTTRSLQNYIINLKNEILRHANCGDPNVDNYLRYAAGALQFNNMPAAQQMHPHMGQPNGQLNMQIDQQMDDPMKTEAQEWNEDDFRGLLQDNMAGPEFDNSLSAESTPHANGSPSFMGS</sequence>
<evidence type="ECO:0000256" key="3">
    <source>
        <dbReference type="ARBA" id="ARBA00023163"/>
    </source>
</evidence>
<dbReference type="OrthoDB" id="295274at2759"/>
<evidence type="ECO:0000256" key="1">
    <source>
        <dbReference type="ARBA" id="ARBA00004123"/>
    </source>
</evidence>
<dbReference type="InterPro" id="IPR004827">
    <property type="entry name" value="bZIP"/>
</dbReference>
<name>A0A6A6YHC7_9PEZI</name>
<reference evidence="9" key="2">
    <citation type="submission" date="2020-04" db="EMBL/GenBank/DDBJ databases">
        <authorList>
            <consortium name="NCBI Genome Project"/>
        </authorList>
    </citation>
    <scope>NUCLEOTIDE SEQUENCE</scope>
    <source>
        <strain evidence="9">CBS 304.34</strain>
    </source>
</reference>
<dbReference type="InterPro" id="IPR051027">
    <property type="entry name" value="bZIP_transcription_factors"/>
</dbReference>